<evidence type="ECO:0000313" key="1">
    <source>
        <dbReference type="EMBL" id="QTA83878.1"/>
    </source>
</evidence>
<dbReference type="RefSeq" id="WP_207689660.1">
    <property type="nucleotide sequence ID" value="NZ_CP061799.1"/>
</dbReference>
<organism evidence="1 2">
    <name type="scientific">Desulfonema limicola</name>
    <dbReference type="NCBI Taxonomy" id="45656"/>
    <lineage>
        <taxon>Bacteria</taxon>
        <taxon>Pseudomonadati</taxon>
        <taxon>Thermodesulfobacteriota</taxon>
        <taxon>Desulfobacteria</taxon>
        <taxon>Desulfobacterales</taxon>
        <taxon>Desulfococcaceae</taxon>
        <taxon>Desulfonema</taxon>
    </lineage>
</organism>
<reference evidence="1" key="1">
    <citation type="journal article" date="2021" name="Microb. Physiol.">
        <title>Proteogenomic Insights into the Physiology of Marine, Sulfate-Reducing, Filamentous Desulfonema limicola and Desulfonema magnum.</title>
        <authorList>
            <person name="Schnaars V."/>
            <person name="Wohlbrand L."/>
            <person name="Scheve S."/>
            <person name="Hinrichs C."/>
            <person name="Reinhardt R."/>
            <person name="Rabus R."/>
        </authorList>
    </citation>
    <scope>NUCLEOTIDE SEQUENCE</scope>
    <source>
        <strain evidence="1">5ac10</strain>
    </source>
</reference>
<gene>
    <name evidence="1" type="ORF">dnl_63010</name>
</gene>
<protein>
    <submittedName>
        <fullName evidence="1">Uncharacterized protein</fullName>
    </submittedName>
</protein>
<dbReference type="EMBL" id="CP061799">
    <property type="protein sequence ID" value="QTA83878.1"/>
    <property type="molecule type" value="Genomic_DNA"/>
</dbReference>
<keyword evidence="2" id="KW-1185">Reference proteome</keyword>
<dbReference type="KEGG" id="dli:dnl_63010"/>
<sequence>MTQPAAKLERFDFYDINKLYDELSGNSSLNALGALLAESDFEMLFSGSDNESSSNRYGLKHIIDFYLDFQEKAVSRLCAKARNSPEWIISDARKTCEEINNSAYSINYKIDLIAAKLSDLKRVIVSFPSGYPEAEIIMQDLSTMLQTLINSNEQRGAS</sequence>
<dbReference type="Proteomes" id="UP000663720">
    <property type="component" value="Chromosome"/>
</dbReference>
<dbReference type="AlphaFoldDB" id="A0A975GKK2"/>
<proteinExistence type="predicted"/>
<name>A0A975GKK2_9BACT</name>
<evidence type="ECO:0000313" key="2">
    <source>
        <dbReference type="Proteomes" id="UP000663720"/>
    </source>
</evidence>
<accession>A0A975GKK2</accession>